<dbReference type="InterPro" id="IPR036236">
    <property type="entry name" value="Znf_C2H2_sf"/>
</dbReference>
<dbReference type="GO" id="GO:0005634">
    <property type="term" value="C:nucleus"/>
    <property type="evidence" value="ECO:0000318"/>
    <property type="project" value="GO_Central"/>
</dbReference>
<proteinExistence type="predicted"/>
<dbReference type="GO" id="GO:0003677">
    <property type="term" value="F:DNA binding"/>
    <property type="evidence" value="ECO:0007669"/>
    <property type="project" value="InterPro"/>
</dbReference>
<dbReference type="KEGG" id="nta:107828635"/>
<dbReference type="STRING" id="4097.A0A1S4DDI5"/>
<dbReference type="GO" id="GO:0006357">
    <property type="term" value="P:regulation of transcription by RNA polymerase II"/>
    <property type="evidence" value="ECO:0000318"/>
    <property type="project" value="GO_Central"/>
</dbReference>
<dbReference type="AlphaFoldDB" id="A0A1S4DDI5"/>
<evidence type="ECO:0000256" key="2">
    <source>
        <dbReference type="ARBA" id="ARBA00022771"/>
    </source>
</evidence>
<evidence type="ECO:0000256" key="4">
    <source>
        <dbReference type="PROSITE-ProRule" id="PRU00027"/>
    </source>
</evidence>
<feature type="compositionally biased region" description="Low complexity" evidence="5">
    <location>
        <begin position="14"/>
        <end position="30"/>
    </location>
</feature>
<dbReference type="OrthoDB" id="1306030at2759"/>
<dbReference type="InterPro" id="IPR053031">
    <property type="entry name" value="Cuticle_assoc_protein"/>
</dbReference>
<protein>
    <submittedName>
        <fullName evidence="7">Zinc finger BED domain-containing protein RICESLEEPER 4-like</fullName>
    </submittedName>
</protein>
<evidence type="ECO:0000256" key="1">
    <source>
        <dbReference type="ARBA" id="ARBA00022723"/>
    </source>
</evidence>
<dbReference type="RefSeq" id="XP_016511471.1">
    <property type="nucleotide sequence ID" value="XM_016655985.1"/>
</dbReference>
<dbReference type="Pfam" id="PF02892">
    <property type="entry name" value="zf-BED"/>
    <property type="match status" value="1"/>
</dbReference>
<feature type="region of interest" description="Disordered" evidence="5">
    <location>
        <begin position="14"/>
        <end position="35"/>
    </location>
</feature>
<keyword evidence="2 4" id="KW-0863">Zinc-finger</keyword>
<dbReference type="GO" id="GO:0008270">
    <property type="term" value="F:zinc ion binding"/>
    <property type="evidence" value="ECO:0007669"/>
    <property type="project" value="UniProtKB-KW"/>
</dbReference>
<accession>A0A1S4DDI5</accession>
<dbReference type="SMART" id="SM00614">
    <property type="entry name" value="ZnF_BED"/>
    <property type="match status" value="1"/>
</dbReference>
<reference evidence="7" key="1">
    <citation type="submission" date="2025-08" db="UniProtKB">
        <authorList>
            <consortium name="RefSeq"/>
        </authorList>
    </citation>
    <scope>IDENTIFICATION</scope>
</reference>
<evidence type="ECO:0000256" key="5">
    <source>
        <dbReference type="SAM" id="MobiDB-lite"/>
    </source>
</evidence>
<sequence length="182" mass="20182">MAENIMIDKVIGESGASNSNATSQSQSVQSKAKKQRKKRSVAWEYFDQIIDPEGNQKGVCKHCKREYFADSKDNGTKSLLTHMAKCLKMPLDVAKSQSKLGFNPIPGGNKGDVVVVPWKFDQEQCRKALCRMVIVDELPFSFVGKEAFCAVFCYTVYNIHSNICTALCVGKKCTALCAEIIQ</sequence>
<dbReference type="PANTHER" id="PTHR34396">
    <property type="entry name" value="OS03G0264950 PROTEIN-RELATED"/>
    <property type="match status" value="1"/>
</dbReference>
<keyword evidence="1" id="KW-0479">Metal-binding</keyword>
<organism evidence="7">
    <name type="scientific">Nicotiana tabacum</name>
    <name type="common">Common tobacco</name>
    <dbReference type="NCBI Taxonomy" id="4097"/>
    <lineage>
        <taxon>Eukaryota</taxon>
        <taxon>Viridiplantae</taxon>
        <taxon>Streptophyta</taxon>
        <taxon>Embryophyta</taxon>
        <taxon>Tracheophyta</taxon>
        <taxon>Spermatophyta</taxon>
        <taxon>Magnoliopsida</taxon>
        <taxon>eudicotyledons</taxon>
        <taxon>Gunneridae</taxon>
        <taxon>Pentapetalae</taxon>
        <taxon>asterids</taxon>
        <taxon>lamiids</taxon>
        <taxon>Solanales</taxon>
        <taxon>Solanaceae</taxon>
        <taxon>Nicotianoideae</taxon>
        <taxon>Nicotianeae</taxon>
        <taxon>Nicotiana</taxon>
    </lineage>
</organism>
<name>A0A1S4DDI5_TOBAC</name>
<dbReference type="InterPro" id="IPR003656">
    <property type="entry name" value="Znf_BED"/>
</dbReference>
<dbReference type="SUPFAM" id="SSF57667">
    <property type="entry name" value="beta-beta-alpha zinc fingers"/>
    <property type="match status" value="1"/>
</dbReference>
<dbReference type="OMA" id="MICEHEY"/>
<dbReference type="PANTHER" id="PTHR34396:SF29">
    <property type="entry name" value="ZINC FINGER BED DOMAIN-CONTAINING PROTEIN RICESLEEPER 3-LIKE"/>
    <property type="match status" value="1"/>
</dbReference>
<dbReference type="PROSITE" id="PS50808">
    <property type="entry name" value="ZF_BED"/>
    <property type="match status" value="1"/>
</dbReference>
<dbReference type="PaxDb" id="4097-A0A1S4DDI5"/>
<gene>
    <name evidence="7" type="primary">LOC107828635</name>
</gene>
<feature type="domain" description="BED-type" evidence="6">
    <location>
        <begin position="37"/>
        <end position="93"/>
    </location>
</feature>
<evidence type="ECO:0000313" key="7">
    <source>
        <dbReference type="RefSeq" id="XP_016511471.1"/>
    </source>
</evidence>
<evidence type="ECO:0000256" key="3">
    <source>
        <dbReference type="ARBA" id="ARBA00022833"/>
    </source>
</evidence>
<evidence type="ECO:0000259" key="6">
    <source>
        <dbReference type="PROSITE" id="PS50808"/>
    </source>
</evidence>
<keyword evidence="3" id="KW-0862">Zinc</keyword>